<proteinExistence type="predicted"/>
<reference evidence="1" key="2">
    <citation type="journal article" date="2022" name="New Phytol.">
        <title>Evolutionary transition to the ectomycorrhizal habit in the genomes of a hyperdiverse lineage of mushroom-forming fungi.</title>
        <authorList>
            <person name="Looney B."/>
            <person name="Miyauchi S."/>
            <person name="Morin E."/>
            <person name="Drula E."/>
            <person name="Courty P.E."/>
            <person name="Kohler A."/>
            <person name="Kuo A."/>
            <person name="LaButti K."/>
            <person name="Pangilinan J."/>
            <person name="Lipzen A."/>
            <person name="Riley R."/>
            <person name="Andreopoulos W."/>
            <person name="He G."/>
            <person name="Johnson J."/>
            <person name="Nolan M."/>
            <person name="Tritt A."/>
            <person name="Barry K.W."/>
            <person name="Grigoriev I.V."/>
            <person name="Nagy L.G."/>
            <person name="Hibbett D."/>
            <person name="Henrissat B."/>
            <person name="Matheny P.B."/>
            <person name="Labbe J."/>
            <person name="Martin F.M."/>
        </authorList>
    </citation>
    <scope>NUCLEOTIDE SEQUENCE</scope>
    <source>
        <strain evidence="1">EC-137</strain>
    </source>
</reference>
<reference evidence="1" key="1">
    <citation type="submission" date="2021-02" db="EMBL/GenBank/DDBJ databases">
        <authorList>
            <consortium name="DOE Joint Genome Institute"/>
            <person name="Ahrendt S."/>
            <person name="Looney B.P."/>
            <person name="Miyauchi S."/>
            <person name="Morin E."/>
            <person name="Drula E."/>
            <person name="Courty P.E."/>
            <person name="Chicoki N."/>
            <person name="Fauchery L."/>
            <person name="Kohler A."/>
            <person name="Kuo A."/>
            <person name="Labutti K."/>
            <person name="Pangilinan J."/>
            <person name="Lipzen A."/>
            <person name="Riley R."/>
            <person name="Andreopoulos W."/>
            <person name="He G."/>
            <person name="Johnson J."/>
            <person name="Barry K.W."/>
            <person name="Grigoriev I.V."/>
            <person name="Nagy L."/>
            <person name="Hibbett D."/>
            <person name="Henrissat B."/>
            <person name="Matheny P.B."/>
            <person name="Labbe J."/>
            <person name="Martin F."/>
        </authorList>
    </citation>
    <scope>NUCLEOTIDE SEQUENCE</scope>
    <source>
        <strain evidence="1">EC-137</strain>
    </source>
</reference>
<organism evidence="1 2">
    <name type="scientific">Vararia minispora EC-137</name>
    <dbReference type="NCBI Taxonomy" id="1314806"/>
    <lineage>
        <taxon>Eukaryota</taxon>
        <taxon>Fungi</taxon>
        <taxon>Dikarya</taxon>
        <taxon>Basidiomycota</taxon>
        <taxon>Agaricomycotina</taxon>
        <taxon>Agaricomycetes</taxon>
        <taxon>Russulales</taxon>
        <taxon>Lachnocladiaceae</taxon>
        <taxon>Vararia</taxon>
    </lineage>
</organism>
<gene>
    <name evidence="1" type="ORF">K488DRAFT_84696</name>
</gene>
<evidence type="ECO:0000313" key="1">
    <source>
        <dbReference type="EMBL" id="KAI0033654.1"/>
    </source>
</evidence>
<accession>A0ACB8QP72</accession>
<name>A0ACB8QP72_9AGAM</name>
<dbReference type="EMBL" id="MU273514">
    <property type="protein sequence ID" value="KAI0033654.1"/>
    <property type="molecule type" value="Genomic_DNA"/>
</dbReference>
<sequence length="75" mass="8176">MAIFQALSAARVTSTADLPIVSTPIGCKWNGVTTYSIVIWVPSLIFEPILCILVVWKAWGKDIQEKGNAADEVNN</sequence>
<comment type="caution">
    <text evidence="1">The sequence shown here is derived from an EMBL/GenBank/DDBJ whole genome shotgun (WGS) entry which is preliminary data.</text>
</comment>
<evidence type="ECO:0000313" key="2">
    <source>
        <dbReference type="Proteomes" id="UP000814128"/>
    </source>
</evidence>
<dbReference type="Proteomes" id="UP000814128">
    <property type="component" value="Unassembled WGS sequence"/>
</dbReference>
<keyword evidence="2" id="KW-1185">Reference proteome</keyword>
<protein>
    <submittedName>
        <fullName evidence="1">Uncharacterized protein</fullName>
    </submittedName>
</protein>